<sequence>MNGNVNPETLSQSDNAPILSIESELNEQTIGNIRELAVLLNAMRDAMTPEIVGEMVGSFVKIVTLADQLNQPSTLRLVDFYLTHAETVEQLFKRIAKMEDNGFLERLENLLPVMGAMLDVLSPEILISLLRSVVQIIELLDAFLQTDISKKFPDIINDFDKRLQETRKQKGMVQLMKQLREPELQAGLHTVFQLLRSIGIHTANNN</sequence>
<dbReference type="InterPro" id="IPR012440">
    <property type="entry name" value="DUF1641"/>
</dbReference>
<dbReference type="RefSeq" id="WP_347436292.1">
    <property type="nucleotide sequence ID" value="NZ_CP089291.1"/>
</dbReference>
<reference evidence="1" key="1">
    <citation type="submission" date="2021-12" db="EMBL/GenBank/DDBJ databases">
        <title>Alicyclobacillaceae gen. nov., sp. nov., isolated from chalcocite enrichment system.</title>
        <authorList>
            <person name="Jiang Z."/>
        </authorList>
    </citation>
    <scope>NUCLEOTIDE SEQUENCE</scope>
    <source>
        <strain evidence="1">MYW30-H2</strain>
    </source>
</reference>
<proteinExistence type="predicted"/>
<protein>
    <submittedName>
        <fullName evidence="1">DUF1641 domain-containing protein</fullName>
    </submittedName>
</protein>
<evidence type="ECO:0000313" key="1">
    <source>
        <dbReference type="EMBL" id="UOF89604.1"/>
    </source>
</evidence>
<keyword evidence="2" id="KW-1185">Reference proteome</keyword>
<gene>
    <name evidence="1" type="ORF">LSG31_17210</name>
</gene>
<evidence type="ECO:0000313" key="2">
    <source>
        <dbReference type="Proteomes" id="UP000830167"/>
    </source>
</evidence>
<dbReference type="Proteomes" id="UP000830167">
    <property type="component" value="Chromosome"/>
</dbReference>
<name>A0ABY4CGW3_9BACL</name>
<accession>A0ABY4CGW3</accession>
<organism evidence="1 2">
    <name type="scientific">Fodinisporobacter ferrooxydans</name>
    <dbReference type="NCBI Taxonomy" id="2901836"/>
    <lineage>
        <taxon>Bacteria</taxon>
        <taxon>Bacillati</taxon>
        <taxon>Bacillota</taxon>
        <taxon>Bacilli</taxon>
        <taxon>Bacillales</taxon>
        <taxon>Alicyclobacillaceae</taxon>
        <taxon>Fodinisporobacter</taxon>
    </lineage>
</organism>
<dbReference type="EMBL" id="CP089291">
    <property type="protein sequence ID" value="UOF89604.1"/>
    <property type="molecule type" value="Genomic_DNA"/>
</dbReference>
<dbReference type="PANTHER" id="PTHR38433:SF1">
    <property type="entry name" value="DUF1641 DOMAIN-CONTAINING PROTEIN"/>
    <property type="match status" value="1"/>
</dbReference>
<dbReference type="PANTHER" id="PTHR38433">
    <property type="match status" value="1"/>
</dbReference>
<dbReference type="Pfam" id="PF07849">
    <property type="entry name" value="DUF1641"/>
    <property type="match status" value="1"/>
</dbReference>